<protein>
    <recommendedName>
        <fullName evidence="4 7">Signal peptidase I</fullName>
        <ecNumber evidence="4 7">3.4.21.89</ecNumber>
    </recommendedName>
</protein>
<keyword evidence="5 7" id="KW-0378">Hydrolase</keyword>
<reference evidence="10 11" key="1">
    <citation type="submission" date="2020-08" db="EMBL/GenBank/DDBJ databases">
        <title>Cohnella phylogeny.</title>
        <authorList>
            <person name="Dunlap C."/>
        </authorList>
    </citation>
    <scope>NUCLEOTIDE SEQUENCE [LARGE SCALE GENOMIC DNA]</scope>
    <source>
        <strain evidence="10 11">CBP 2801</strain>
    </source>
</reference>
<feature type="active site" evidence="6">
    <location>
        <position position="91"/>
    </location>
</feature>
<dbReference type="PROSITE" id="PS00761">
    <property type="entry name" value="SPASE_I_3"/>
    <property type="match status" value="1"/>
</dbReference>
<dbReference type="PANTHER" id="PTHR43390">
    <property type="entry name" value="SIGNAL PEPTIDASE I"/>
    <property type="match status" value="1"/>
</dbReference>
<feature type="active site" evidence="6">
    <location>
        <position position="133"/>
    </location>
</feature>
<dbReference type="PANTHER" id="PTHR43390:SF1">
    <property type="entry name" value="CHLOROPLAST PROCESSING PEPTIDASE"/>
    <property type="match status" value="1"/>
</dbReference>
<dbReference type="Proteomes" id="UP000564644">
    <property type="component" value="Unassembled WGS sequence"/>
</dbReference>
<evidence type="ECO:0000256" key="4">
    <source>
        <dbReference type="ARBA" id="ARBA00013208"/>
    </source>
</evidence>
<comment type="similarity">
    <text evidence="3 7">Belongs to the peptidase S26 family.</text>
</comment>
<evidence type="ECO:0000313" key="11">
    <source>
        <dbReference type="Proteomes" id="UP000564644"/>
    </source>
</evidence>
<dbReference type="InterPro" id="IPR019758">
    <property type="entry name" value="Pept_S26A_signal_pept_1_CS"/>
</dbReference>
<keyword evidence="11" id="KW-1185">Reference proteome</keyword>
<evidence type="ECO:0000313" key="10">
    <source>
        <dbReference type="EMBL" id="MBB6736066.1"/>
    </source>
</evidence>
<evidence type="ECO:0000256" key="6">
    <source>
        <dbReference type="PIRSR" id="PIRSR600223-1"/>
    </source>
</evidence>
<sequence>MDQSHDWKSGEPAEADESAKTDGTAALETTSGTGAEPPSGPADRSGQPPKKPSKKSSNELMEWIKALVIAGILVFVIRWLLISPFIVDGESMEPNFQNRERIIVNKVLYDIRKPKPGEVIVFHVPDEQRDFIKRVIAVGGDTVKVQGDTVYVNGKPIDEPYLKQAIDQAHAAGHNYNNGDFPNDQFPDGKVPDGELFVMGDNRPNSKDSRMIGYVPLDRVVGRAELIFWPFDDIKYIGRGK</sequence>
<dbReference type="InterPro" id="IPR000223">
    <property type="entry name" value="Pept_S26A_signal_pept_1"/>
</dbReference>
<comment type="catalytic activity">
    <reaction evidence="1 7">
        <text>Cleavage of hydrophobic, N-terminal signal or leader sequences from secreted and periplasmic proteins.</text>
        <dbReference type="EC" id="3.4.21.89"/>
    </reaction>
</comment>
<comment type="caution">
    <text evidence="10">The sequence shown here is derived from an EMBL/GenBank/DDBJ whole genome shotgun (WGS) entry which is preliminary data.</text>
</comment>
<dbReference type="PROSITE" id="PS00760">
    <property type="entry name" value="SPASE_I_2"/>
    <property type="match status" value="1"/>
</dbReference>
<dbReference type="NCBIfam" id="TIGR02227">
    <property type="entry name" value="sigpep_I_bact"/>
    <property type="match status" value="1"/>
</dbReference>
<organism evidence="10 11">
    <name type="scientific">Cohnella zeiphila</name>
    <dbReference type="NCBI Taxonomy" id="2761120"/>
    <lineage>
        <taxon>Bacteria</taxon>
        <taxon>Bacillati</taxon>
        <taxon>Bacillota</taxon>
        <taxon>Bacilli</taxon>
        <taxon>Bacillales</taxon>
        <taxon>Paenibacillaceae</taxon>
        <taxon>Cohnella</taxon>
    </lineage>
</organism>
<dbReference type="GO" id="GO:0006465">
    <property type="term" value="P:signal peptide processing"/>
    <property type="evidence" value="ECO:0007669"/>
    <property type="project" value="InterPro"/>
</dbReference>
<dbReference type="Gene3D" id="2.10.109.10">
    <property type="entry name" value="Umud Fragment, subunit A"/>
    <property type="match status" value="1"/>
</dbReference>
<accession>A0A7X0STY8</accession>
<dbReference type="Pfam" id="PF10502">
    <property type="entry name" value="Peptidase_S26"/>
    <property type="match status" value="1"/>
</dbReference>
<dbReference type="SUPFAM" id="SSF51306">
    <property type="entry name" value="LexA/Signal peptidase"/>
    <property type="match status" value="1"/>
</dbReference>
<feature type="domain" description="Peptidase S26" evidence="9">
    <location>
        <begin position="61"/>
        <end position="229"/>
    </location>
</feature>
<keyword evidence="7" id="KW-0812">Transmembrane</keyword>
<dbReference type="PRINTS" id="PR00727">
    <property type="entry name" value="LEADERPTASE"/>
</dbReference>
<dbReference type="GO" id="GO:0004252">
    <property type="term" value="F:serine-type endopeptidase activity"/>
    <property type="evidence" value="ECO:0007669"/>
    <property type="project" value="InterPro"/>
</dbReference>
<evidence type="ECO:0000256" key="7">
    <source>
        <dbReference type="RuleBase" id="RU362042"/>
    </source>
</evidence>
<evidence type="ECO:0000259" key="9">
    <source>
        <dbReference type="Pfam" id="PF10502"/>
    </source>
</evidence>
<evidence type="ECO:0000256" key="5">
    <source>
        <dbReference type="ARBA" id="ARBA00022801"/>
    </source>
</evidence>
<name>A0A7X0STY8_9BACL</name>
<dbReference type="GO" id="GO:0009003">
    <property type="term" value="F:signal peptidase activity"/>
    <property type="evidence" value="ECO:0007669"/>
    <property type="project" value="UniProtKB-EC"/>
</dbReference>
<keyword evidence="7" id="KW-0472">Membrane</keyword>
<evidence type="ECO:0000256" key="3">
    <source>
        <dbReference type="ARBA" id="ARBA00009370"/>
    </source>
</evidence>
<evidence type="ECO:0000256" key="1">
    <source>
        <dbReference type="ARBA" id="ARBA00000677"/>
    </source>
</evidence>
<feature type="region of interest" description="Disordered" evidence="8">
    <location>
        <begin position="1"/>
        <end position="56"/>
    </location>
</feature>
<dbReference type="InterPro" id="IPR019757">
    <property type="entry name" value="Pept_S26A_signal_pept_1_Lys-AS"/>
</dbReference>
<evidence type="ECO:0000256" key="2">
    <source>
        <dbReference type="ARBA" id="ARBA00004401"/>
    </source>
</evidence>
<dbReference type="EC" id="3.4.21.89" evidence="4 7"/>
<comment type="subcellular location">
    <subcellularLocation>
        <location evidence="2">Cell membrane</location>
        <topology evidence="2">Single-pass type II membrane protein</topology>
    </subcellularLocation>
    <subcellularLocation>
        <location evidence="7">Membrane</location>
        <topology evidence="7">Single-pass type II membrane protein</topology>
    </subcellularLocation>
</comment>
<proteinExistence type="inferred from homology"/>
<dbReference type="CDD" id="cd06530">
    <property type="entry name" value="S26_SPase_I"/>
    <property type="match status" value="1"/>
</dbReference>
<feature type="transmembrane region" description="Helical" evidence="7">
    <location>
        <begin position="63"/>
        <end position="87"/>
    </location>
</feature>
<feature type="compositionally biased region" description="Basic and acidic residues" evidence="8">
    <location>
        <begin position="1"/>
        <end position="11"/>
    </location>
</feature>
<keyword evidence="7" id="KW-0645">Protease</keyword>
<dbReference type="InterPro" id="IPR036286">
    <property type="entry name" value="LexA/Signal_pep-like_sf"/>
</dbReference>
<dbReference type="AlphaFoldDB" id="A0A7X0STY8"/>
<dbReference type="GO" id="GO:0005886">
    <property type="term" value="C:plasma membrane"/>
    <property type="evidence" value="ECO:0007669"/>
    <property type="project" value="UniProtKB-SubCell"/>
</dbReference>
<evidence type="ECO:0000256" key="8">
    <source>
        <dbReference type="SAM" id="MobiDB-lite"/>
    </source>
</evidence>
<dbReference type="InterPro" id="IPR019533">
    <property type="entry name" value="Peptidase_S26"/>
</dbReference>
<keyword evidence="7" id="KW-1133">Transmembrane helix</keyword>
<gene>
    <name evidence="10" type="primary">lepB</name>
    <name evidence="10" type="ORF">H7C18_34690</name>
</gene>
<dbReference type="EMBL" id="JACJVO010000084">
    <property type="protein sequence ID" value="MBB6736066.1"/>
    <property type="molecule type" value="Genomic_DNA"/>
</dbReference>